<gene>
    <name evidence="5" type="ORF">FUA23_15540</name>
</gene>
<proteinExistence type="predicted"/>
<evidence type="ECO:0000313" key="5">
    <source>
        <dbReference type="EMBL" id="TXF88223.1"/>
    </source>
</evidence>
<dbReference type="InterPro" id="IPR030392">
    <property type="entry name" value="S74_ICA"/>
</dbReference>
<dbReference type="RefSeq" id="WP_147931676.1">
    <property type="nucleotide sequence ID" value="NZ_VOXD01000025.1"/>
</dbReference>
<accession>A0A5C7FS04</accession>
<evidence type="ECO:0000256" key="3">
    <source>
        <dbReference type="SAM" id="SignalP"/>
    </source>
</evidence>
<dbReference type="PROSITE" id="PS51688">
    <property type="entry name" value="ICA"/>
    <property type="match status" value="1"/>
</dbReference>
<sequence>MQRLIFTCFLFLTLAGLNAQAPSGFRFQAVARDVDNNAMATDNIAVRVSLLAGGPSGSVSYSERHEVTTTDLGVFDLHIGNGSALSGDINTINWGTDNYFLKIDIDPDGGSSYINLGASQLLSVPYALYAKESGSGGGGGDPTDELQNLIYDPGSQTLTLTDGNSVTLQVGGSGMPQTLAFDNATRQLTISGGNSIEIPGGSPGPQGDAGPVGPQGDPGPQGPQGDPGPAGPQGPQGDPGPAGPQGDTGPVGPQGDAGPAGPQGDAGPAGPQGDPGPQGPQGVPGPQGPAGDLELPYFEETTTDDASAAFHIQNTNTNATYGVVGTTGDGGSTLPSNRAGVLGFSTDAHGVYGVSETSFFAGVQGVSNSPEGVGVQGYGFGGGVGGHFYTTSSGVAALTTGRGNVGIGIDEPEMKMHVGGDLFVQTNLGELVMGFPDNGNQWQFSTRGQGADLQFQHKESDTNSFLTKFRMRQNGEFQIGDIGTPTAWLHVEANSTLSKPLLKLEETGNDFARLELTNDAASGSFWHVAGLPSATTSSARLNFYFRNGNGAADRMTITGDGKVGINGTPTARLHINQRSQTVGTGLRFSDQTANQDWDITHGFGLRFHYGGNLRSLINASTGAYVQSSDKRLKDNVNLLSPVLARVKNLAVSTYHYKSDKTKESTIGLIAQDARKLFPELVSYSEADELYGINYAGFSMVAIKAIQEQQTTIDAQDKRISELEARLARLERLLTAEKE</sequence>
<feature type="compositionally biased region" description="Low complexity" evidence="2">
    <location>
        <begin position="244"/>
        <end position="272"/>
    </location>
</feature>
<dbReference type="PANTHER" id="PTHR24637:SF428">
    <property type="entry name" value="SCAVENGER RECEPTOR CLASS A MEMBER 3"/>
    <property type="match status" value="1"/>
</dbReference>
<evidence type="ECO:0000259" key="4">
    <source>
        <dbReference type="PROSITE" id="PS51688"/>
    </source>
</evidence>
<dbReference type="PANTHER" id="PTHR24637">
    <property type="entry name" value="COLLAGEN"/>
    <property type="match status" value="1"/>
</dbReference>
<reference evidence="5 6" key="1">
    <citation type="submission" date="2019-08" db="EMBL/GenBank/DDBJ databases">
        <title>Lewinella sp. strain SSH13 Genome sequencing and assembly.</title>
        <authorList>
            <person name="Kim I."/>
        </authorList>
    </citation>
    <scope>NUCLEOTIDE SEQUENCE [LARGE SCALE GENOMIC DNA]</scope>
    <source>
        <strain evidence="5 6">SSH13</strain>
    </source>
</reference>
<dbReference type="Proteomes" id="UP000321907">
    <property type="component" value="Unassembled WGS sequence"/>
</dbReference>
<dbReference type="Pfam" id="PF13884">
    <property type="entry name" value="Peptidase_S74"/>
    <property type="match status" value="1"/>
</dbReference>
<keyword evidence="1" id="KW-0175">Coiled coil</keyword>
<feature type="signal peptide" evidence="3">
    <location>
        <begin position="1"/>
        <end position="21"/>
    </location>
</feature>
<name>A0A5C7FS04_9BACT</name>
<feature type="domain" description="Peptidase S74" evidence="4">
    <location>
        <begin position="628"/>
        <end position="726"/>
    </location>
</feature>
<evidence type="ECO:0000256" key="1">
    <source>
        <dbReference type="SAM" id="Coils"/>
    </source>
</evidence>
<evidence type="ECO:0000256" key="2">
    <source>
        <dbReference type="SAM" id="MobiDB-lite"/>
    </source>
</evidence>
<keyword evidence="3" id="KW-0732">Signal</keyword>
<dbReference type="EMBL" id="VOXD01000025">
    <property type="protein sequence ID" value="TXF88223.1"/>
    <property type="molecule type" value="Genomic_DNA"/>
</dbReference>
<feature type="compositionally biased region" description="Low complexity" evidence="2">
    <location>
        <begin position="205"/>
        <end position="215"/>
    </location>
</feature>
<dbReference type="Gene3D" id="1.20.5.320">
    <property type="entry name" value="6-Phosphogluconate Dehydrogenase, domain 3"/>
    <property type="match status" value="1"/>
</dbReference>
<dbReference type="InterPro" id="IPR008160">
    <property type="entry name" value="Collagen"/>
</dbReference>
<comment type="caution">
    <text evidence="5">The sequence shown here is derived from an EMBL/GenBank/DDBJ whole genome shotgun (WGS) entry which is preliminary data.</text>
</comment>
<feature type="coiled-coil region" evidence="1">
    <location>
        <begin position="705"/>
        <end position="732"/>
    </location>
</feature>
<keyword evidence="6" id="KW-1185">Reference proteome</keyword>
<organism evidence="5 6">
    <name type="scientific">Neolewinella aurantiaca</name>
    <dbReference type="NCBI Taxonomy" id="2602767"/>
    <lineage>
        <taxon>Bacteria</taxon>
        <taxon>Pseudomonadati</taxon>
        <taxon>Bacteroidota</taxon>
        <taxon>Saprospiria</taxon>
        <taxon>Saprospirales</taxon>
        <taxon>Lewinellaceae</taxon>
        <taxon>Neolewinella</taxon>
    </lineage>
</organism>
<protein>
    <recommendedName>
        <fullName evidence="4">Peptidase S74 domain-containing protein</fullName>
    </recommendedName>
</protein>
<feature type="region of interest" description="Disordered" evidence="2">
    <location>
        <begin position="191"/>
        <end position="295"/>
    </location>
</feature>
<evidence type="ECO:0000313" key="6">
    <source>
        <dbReference type="Proteomes" id="UP000321907"/>
    </source>
</evidence>
<dbReference type="AlphaFoldDB" id="A0A5C7FS04"/>
<dbReference type="OrthoDB" id="1488700at2"/>
<feature type="chain" id="PRO_5023008944" description="Peptidase S74 domain-containing protein" evidence="3">
    <location>
        <begin position="22"/>
        <end position="738"/>
    </location>
</feature>
<dbReference type="Pfam" id="PF01391">
    <property type="entry name" value="Collagen"/>
    <property type="match status" value="1"/>
</dbReference>